<feature type="compositionally biased region" description="Basic residues" evidence="1">
    <location>
        <begin position="146"/>
        <end position="165"/>
    </location>
</feature>
<proteinExistence type="predicted"/>
<name>A0A1I2AAT5_9BACT</name>
<dbReference type="Proteomes" id="UP000199400">
    <property type="component" value="Unassembled WGS sequence"/>
</dbReference>
<protein>
    <submittedName>
        <fullName evidence="2">Uncharacterized protein</fullName>
    </submittedName>
</protein>
<keyword evidence="3" id="KW-1185">Reference proteome</keyword>
<feature type="compositionally biased region" description="Basic residues" evidence="1">
    <location>
        <begin position="77"/>
        <end position="90"/>
    </location>
</feature>
<dbReference type="STRING" id="54.SAMN02745121_04119"/>
<sequence length="300" mass="32652">MLQVAGEHQAESCRRLTRGGVARGGRIENHRGVAERVLIIEDDRELGRQIVMHLRRAGDDPTWWTEGRTSAPEGAARRRAGAVRRGRPPPRGRGGAVRLRAGRARRRGARVAAAGRRRCHIARAGGRQRRLQRDPSQPCGRARGGAARRSRRRQVPLAGGRRRPGCARGRAGAAGRTRVSQRRRAGGRRTDRGSGCTSRPASPRCTGSSWCSTVRRAAGCRSISSALAYAQRLLIPRSRRTCELDPGVCAVALVDRCAGPSRVAKLAAMAASWARLRRRSAPLCPRAGFSTTPCRLWRAA</sequence>
<dbReference type="AlphaFoldDB" id="A0A1I2AAT5"/>
<evidence type="ECO:0000313" key="3">
    <source>
        <dbReference type="Proteomes" id="UP000199400"/>
    </source>
</evidence>
<feature type="region of interest" description="Disordered" evidence="1">
    <location>
        <begin position="63"/>
        <end position="207"/>
    </location>
</feature>
<feature type="compositionally biased region" description="Polar residues" evidence="1">
    <location>
        <begin position="196"/>
        <end position="207"/>
    </location>
</feature>
<gene>
    <name evidence="2" type="ORF">SAMN02745121_04119</name>
</gene>
<feature type="compositionally biased region" description="Basic residues" evidence="1">
    <location>
        <begin position="100"/>
        <end position="130"/>
    </location>
</feature>
<dbReference type="EMBL" id="FOMX01000013">
    <property type="protein sequence ID" value="SFE40073.1"/>
    <property type="molecule type" value="Genomic_DNA"/>
</dbReference>
<evidence type="ECO:0000313" key="2">
    <source>
        <dbReference type="EMBL" id="SFE40073.1"/>
    </source>
</evidence>
<evidence type="ECO:0000256" key="1">
    <source>
        <dbReference type="SAM" id="MobiDB-lite"/>
    </source>
</evidence>
<feature type="compositionally biased region" description="Low complexity" evidence="1">
    <location>
        <begin position="166"/>
        <end position="178"/>
    </location>
</feature>
<accession>A0A1I2AAT5</accession>
<organism evidence="2 3">
    <name type="scientific">Nannocystis exedens</name>
    <dbReference type="NCBI Taxonomy" id="54"/>
    <lineage>
        <taxon>Bacteria</taxon>
        <taxon>Pseudomonadati</taxon>
        <taxon>Myxococcota</taxon>
        <taxon>Polyangia</taxon>
        <taxon>Nannocystales</taxon>
        <taxon>Nannocystaceae</taxon>
        <taxon>Nannocystis</taxon>
    </lineage>
</organism>
<reference evidence="3" key="1">
    <citation type="submission" date="2016-10" db="EMBL/GenBank/DDBJ databases">
        <authorList>
            <person name="Varghese N."/>
            <person name="Submissions S."/>
        </authorList>
    </citation>
    <scope>NUCLEOTIDE SEQUENCE [LARGE SCALE GENOMIC DNA]</scope>
    <source>
        <strain evidence="3">ATCC 25963</strain>
    </source>
</reference>